<comment type="caution">
    <text evidence="1">The sequence shown here is derived from an EMBL/GenBank/DDBJ whole genome shotgun (WGS) entry which is preliminary data.</text>
</comment>
<proteinExistence type="predicted"/>
<reference evidence="1 2" key="1">
    <citation type="submission" date="2012-07" db="EMBL/GenBank/DDBJ databases">
        <title>The Genome Sequence of Fusobacterium ulcerans 12_1B.</title>
        <authorList>
            <consortium name="The Broad Institute Genome Sequencing Platform"/>
            <person name="Earl A."/>
            <person name="Ward D."/>
            <person name="Feldgarden M."/>
            <person name="Gevers D."/>
            <person name="Strauss J."/>
            <person name="Ambrose C.E."/>
            <person name="Allen-Vercoe E."/>
            <person name="Walker B."/>
            <person name="Young S.K."/>
            <person name="Zeng Q."/>
            <person name="Gargeya S."/>
            <person name="Fitzgerald M."/>
            <person name="Haas B."/>
            <person name="Abouelleil A."/>
            <person name="Alvarado L."/>
            <person name="Arachchi H.M."/>
            <person name="Berlin A.M."/>
            <person name="Chapman S.B."/>
            <person name="Goldberg J."/>
            <person name="Griggs A."/>
            <person name="Gujja S."/>
            <person name="Hansen M."/>
            <person name="Howarth C."/>
            <person name="Imamovic A."/>
            <person name="Larimer J."/>
            <person name="McCowen C."/>
            <person name="Montmayeur A."/>
            <person name="Murphy C."/>
            <person name="Neiman D."/>
            <person name="Pearson M."/>
            <person name="Priest M."/>
            <person name="Roberts A."/>
            <person name="Saif S."/>
            <person name="Shea T."/>
            <person name="Sisk P."/>
            <person name="Sykes S."/>
            <person name="Wortman J."/>
            <person name="Nusbaum C."/>
            <person name="Birren B."/>
        </authorList>
    </citation>
    <scope>NUCLEOTIDE SEQUENCE [LARGE SCALE GENOMIC DNA]</scope>
    <source>
        <strain evidence="1 2">12_1B</strain>
    </source>
</reference>
<dbReference type="EMBL" id="AGWJ02000006">
    <property type="protein sequence ID" value="EHO85201.1"/>
    <property type="molecule type" value="Genomic_DNA"/>
</dbReference>
<dbReference type="PATRIC" id="fig|457404.5.peg.1104"/>
<accession>H1PNY2</accession>
<evidence type="ECO:0000313" key="2">
    <source>
        <dbReference type="Proteomes" id="UP000003233"/>
    </source>
</evidence>
<evidence type="ECO:0000313" key="1">
    <source>
        <dbReference type="EMBL" id="EHO85201.1"/>
    </source>
</evidence>
<keyword evidence="2" id="KW-1185">Reference proteome</keyword>
<dbReference type="Proteomes" id="UP000003233">
    <property type="component" value="Unassembled WGS sequence"/>
</dbReference>
<protein>
    <submittedName>
        <fullName evidence="1">Uncharacterized protein</fullName>
    </submittedName>
</protein>
<name>H1PNY2_9FUSO</name>
<sequence length="77" mass="9163">MPILRLSNKEYNVTLLDKNNNPFFLTKEKEKTTLDNILSNISKTIDNKTDIETIRAILYKHLKNTKRKFNNIKLREI</sequence>
<dbReference type="RefSeq" id="WP_008695412.1">
    <property type="nucleotide sequence ID" value="NZ_KE161007.1"/>
</dbReference>
<organism evidence="1 2">
    <name type="scientific">Fusobacterium ulcerans 12-1B</name>
    <dbReference type="NCBI Taxonomy" id="457404"/>
    <lineage>
        <taxon>Bacteria</taxon>
        <taxon>Fusobacteriati</taxon>
        <taxon>Fusobacteriota</taxon>
        <taxon>Fusobacteriia</taxon>
        <taxon>Fusobacteriales</taxon>
        <taxon>Fusobacteriaceae</taxon>
        <taxon>Fusobacterium</taxon>
    </lineage>
</organism>
<dbReference type="HOGENOM" id="CLU_2632968_0_0_0"/>
<dbReference type="BioCyc" id="FSP457404-HMP:GTSQ-126-MONOMER"/>
<gene>
    <name evidence="1" type="ORF">HMPREF0402_00125</name>
</gene>
<dbReference type="AlphaFoldDB" id="H1PNY2"/>